<dbReference type="Proteomes" id="UP000760494">
    <property type="component" value="Unassembled WGS sequence"/>
</dbReference>
<evidence type="ECO:0000313" key="3">
    <source>
        <dbReference type="Proteomes" id="UP000760494"/>
    </source>
</evidence>
<dbReference type="AlphaFoldDB" id="A0A9Q9RBB7"/>
<sequence length="89" mass="10327">MQLCKQAQRNAPHRSILVVQYRRVPHTLSWMDPMSELILPLPFHPGSFQRLPTPEKWEFQQISSEYLERGTSGREPEAREAQDPGQGEV</sequence>
<gene>
    <name evidence="2" type="ORF">C2S_13438</name>
</gene>
<evidence type="ECO:0000256" key="1">
    <source>
        <dbReference type="SAM" id="MobiDB-lite"/>
    </source>
</evidence>
<feature type="region of interest" description="Disordered" evidence="1">
    <location>
        <begin position="66"/>
        <end position="89"/>
    </location>
</feature>
<evidence type="ECO:0000313" key="2">
    <source>
        <dbReference type="EMBL" id="VTT56998.1"/>
    </source>
</evidence>
<accession>A0A9Q9RBB7</accession>
<organism evidence="2 3">
    <name type="scientific">Fusarium fujikuroi</name>
    <name type="common">Bakanae and foot rot disease fungus</name>
    <name type="synonym">Gibberella fujikuroi</name>
    <dbReference type="NCBI Taxonomy" id="5127"/>
    <lineage>
        <taxon>Eukaryota</taxon>
        <taxon>Fungi</taxon>
        <taxon>Dikarya</taxon>
        <taxon>Ascomycota</taxon>
        <taxon>Pezizomycotina</taxon>
        <taxon>Sordariomycetes</taxon>
        <taxon>Hypocreomycetidae</taxon>
        <taxon>Hypocreales</taxon>
        <taxon>Nectriaceae</taxon>
        <taxon>Fusarium</taxon>
        <taxon>Fusarium fujikuroi species complex</taxon>
    </lineage>
</organism>
<name>A0A9Q9RBB7_FUSFU</name>
<dbReference type="EMBL" id="CABFJX010000006">
    <property type="protein sequence ID" value="VTT56998.1"/>
    <property type="molecule type" value="Genomic_DNA"/>
</dbReference>
<comment type="caution">
    <text evidence="2">The sequence shown here is derived from an EMBL/GenBank/DDBJ whole genome shotgun (WGS) entry which is preliminary data.</text>
</comment>
<proteinExistence type="predicted"/>
<feature type="compositionally biased region" description="Basic and acidic residues" evidence="1">
    <location>
        <begin position="66"/>
        <end position="82"/>
    </location>
</feature>
<protein>
    <submittedName>
        <fullName evidence="2">Uncharacterized protein</fullName>
    </submittedName>
</protein>
<reference evidence="2" key="1">
    <citation type="submission" date="2019-05" db="EMBL/GenBank/DDBJ databases">
        <authorList>
            <person name="Piombo E."/>
        </authorList>
    </citation>
    <scope>NUCLEOTIDE SEQUENCE</scope>
    <source>
        <strain evidence="2">C2S</strain>
    </source>
</reference>